<evidence type="ECO:0000313" key="3">
    <source>
        <dbReference type="Proteomes" id="UP000026923"/>
    </source>
</evidence>
<sequence length="247" mass="26647">MHIAPSNQTSAQLQLANSFLTSQRLEYRATYQKRGMQAVAACTNQEERAKGAASRFIRGCGGVALALLVGTGGIATPHYVTIRDDKGYRLLDIKYSERKIHADAQRAKLRSSAENLAFVRNTLKPPVTELASFFGVSRQAIYNWQAGDPISTHNEALLQQLADATTLLHREGLTGGSLIKRRLPGGKTLLEQMQGGESGESAAKALIAMLQAESQQRSGITHRLKGRAAATSIDPSDVGAPHLDEQA</sequence>
<dbReference type="EMBL" id="AMCZ02000031">
    <property type="protein sequence ID" value="EWC39743.1"/>
    <property type="molecule type" value="Genomic_DNA"/>
</dbReference>
<feature type="region of interest" description="Disordered" evidence="1">
    <location>
        <begin position="218"/>
        <end position="247"/>
    </location>
</feature>
<evidence type="ECO:0000313" key="2">
    <source>
        <dbReference type="EMBL" id="EWC39743.1"/>
    </source>
</evidence>
<gene>
    <name evidence="2" type="ORF">B597_018490</name>
</gene>
<organism evidence="2 3">
    <name type="scientific">Stutzerimonas stutzeri KOS6</name>
    <dbReference type="NCBI Taxonomy" id="1218352"/>
    <lineage>
        <taxon>Bacteria</taxon>
        <taxon>Pseudomonadati</taxon>
        <taxon>Pseudomonadota</taxon>
        <taxon>Gammaproteobacteria</taxon>
        <taxon>Pseudomonadales</taxon>
        <taxon>Pseudomonadaceae</taxon>
        <taxon>Stutzerimonas</taxon>
    </lineage>
</organism>
<dbReference type="HOGENOM" id="CLU_1123775_0_0_6"/>
<name>A0A061JM94_STUST</name>
<protein>
    <recommendedName>
        <fullName evidence="4">Repressor</fullName>
    </recommendedName>
</protein>
<dbReference type="eggNOG" id="ENOG50336NG">
    <property type="taxonomic scope" value="Bacteria"/>
</dbReference>
<dbReference type="OrthoDB" id="8912597at2"/>
<accession>A0A061JM94</accession>
<evidence type="ECO:0008006" key="4">
    <source>
        <dbReference type="Google" id="ProtNLM"/>
    </source>
</evidence>
<dbReference type="Proteomes" id="UP000026923">
    <property type="component" value="Unassembled WGS sequence"/>
</dbReference>
<proteinExistence type="predicted"/>
<dbReference type="AlphaFoldDB" id="A0A061JM94"/>
<reference evidence="2 3" key="1">
    <citation type="journal article" date="2013" name="Genome Announc.">
        <title>Draft Genome of the Nitrogen-Fixing Bacterium Pseudomonas stutzeri Strain KOS6 Isolated from Industrial Hydrocarbon Sludge.</title>
        <authorList>
            <person name="Grigoryeva T.V."/>
            <person name="Laikov A.V."/>
            <person name="Naumova R.P."/>
            <person name="Manolov A.I."/>
            <person name="Larin A.K."/>
            <person name="Karpova I.Y."/>
            <person name="Semashko T.A."/>
            <person name="Alexeev D.G."/>
            <person name="Kostryukova E.S."/>
            <person name="Muller R."/>
            <person name="Govorun V.M."/>
        </authorList>
    </citation>
    <scope>NUCLEOTIDE SEQUENCE [LARGE SCALE GENOMIC DNA]</scope>
    <source>
        <strain evidence="2 3">KOS6</strain>
    </source>
</reference>
<evidence type="ECO:0000256" key="1">
    <source>
        <dbReference type="SAM" id="MobiDB-lite"/>
    </source>
</evidence>
<comment type="caution">
    <text evidence="2">The sequence shown here is derived from an EMBL/GenBank/DDBJ whole genome shotgun (WGS) entry which is preliminary data.</text>
</comment>
<dbReference type="RefSeq" id="WP_003296298.1">
    <property type="nucleotide sequence ID" value="NZ_KK020676.1"/>
</dbReference>